<gene>
    <name evidence="1" type="ORF">SS1G_12515</name>
</gene>
<keyword evidence="2" id="KW-1185">Reference proteome</keyword>
<evidence type="ECO:0000313" key="1">
    <source>
        <dbReference type="EMBL" id="EDN97661.1"/>
    </source>
</evidence>
<dbReference type="GeneID" id="5482670"/>
<dbReference type="HOGENOM" id="CLU_3070108_0_0_1"/>
<accession>A7F4J0</accession>
<dbReference type="InParanoid" id="A7F4J0"/>
<evidence type="ECO:0000313" key="2">
    <source>
        <dbReference type="Proteomes" id="UP000001312"/>
    </source>
</evidence>
<dbReference type="KEGG" id="ssl:SS1G_12515"/>
<dbReference type="EMBL" id="CH476641">
    <property type="protein sequence ID" value="EDN97661.1"/>
    <property type="molecule type" value="Genomic_DNA"/>
</dbReference>
<protein>
    <submittedName>
        <fullName evidence="1">Uncharacterized protein</fullName>
    </submittedName>
</protein>
<dbReference type="RefSeq" id="XP_001586528.1">
    <property type="nucleotide sequence ID" value="XM_001586478.1"/>
</dbReference>
<name>A7F4J0_SCLS1</name>
<dbReference type="Proteomes" id="UP000001312">
    <property type="component" value="Unassembled WGS sequence"/>
</dbReference>
<organism evidence="1 2">
    <name type="scientific">Sclerotinia sclerotiorum (strain ATCC 18683 / 1980 / Ss-1)</name>
    <name type="common">White mold</name>
    <name type="synonym">Whetzelinia sclerotiorum</name>
    <dbReference type="NCBI Taxonomy" id="665079"/>
    <lineage>
        <taxon>Eukaryota</taxon>
        <taxon>Fungi</taxon>
        <taxon>Dikarya</taxon>
        <taxon>Ascomycota</taxon>
        <taxon>Pezizomycotina</taxon>
        <taxon>Leotiomycetes</taxon>
        <taxon>Helotiales</taxon>
        <taxon>Sclerotiniaceae</taxon>
        <taxon>Sclerotinia</taxon>
    </lineage>
</organism>
<reference evidence="2" key="1">
    <citation type="journal article" date="2011" name="PLoS Genet.">
        <title>Genomic analysis of the necrotrophic fungal pathogens Sclerotinia sclerotiorum and Botrytis cinerea.</title>
        <authorList>
            <person name="Amselem J."/>
            <person name="Cuomo C.A."/>
            <person name="van Kan J.A."/>
            <person name="Viaud M."/>
            <person name="Benito E.P."/>
            <person name="Couloux A."/>
            <person name="Coutinho P.M."/>
            <person name="de Vries R.P."/>
            <person name="Dyer P.S."/>
            <person name="Fillinger S."/>
            <person name="Fournier E."/>
            <person name="Gout L."/>
            <person name="Hahn M."/>
            <person name="Kohn L."/>
            <person name="Lapalu N."/>
            <person name="Plummer K.M."/>
            <person name="Pradier J.M."/>
            <person name="Quevillon E."/>
            <person name="Sharon A."/>
            <person name="Simon A."/>
            <person name="ten Have A."/>
            <person name="Tudzynski B."/>
            <person name="Tudzynski P."/>
            <person name="Wincker P."/>
            <person name="Andrew M."/>
            <person name="Anthouard V."/>
            <person name="Beever R.E."/>
            <person name="Beffa R."/>
            <person name="Benoit I."/>
            <person name="Bouzid O."/>
            <person name="Brault B."/>
            <person name="Chen Z."/>
            <person name="Choquer M."/>
            <person name="Collemare J."/>
            <person name="Cotton P."/>
            <person name="Danchin E.G."/>
            <person name="Da Silva C."/>
            <person name="Gautier A."/>
            <person name="Giraud C."/>
            <person name="Giraud T."/>
            <person name="Gonzalez C."/>
            <person name="Grossetete S."/>
            <person name="Guldener U."/>
            <person name="Henrissat B."/>
            <person name="Howlett B.J."/>
            <person name="Kodira C."/>
            <person name="Kretschmer M."/>
            <person name="Lappartient A."/>
            <person name="Leroch M."/>
            <person name="Levis C."/>
            <person name="Mauceli E."/>
            <person name="Neuveglise C."/>
            <person name="Oeser B."/>
            <person name="Pearson M."/>
            <person name="Poulain J."/>
            <person name="Poussereau N."/>
            <person name="Quesneville H."/>
            <person name="Rascle C."/>
            <person name="Schumacher J."/>
            <person name="Segurens B."/>
            <person name="Sexton A."/>
            <person name="Silva E."/>
            <person name="Sirven C."/>
            <person name="Soanes D.M."/>
            <person name="Talbot N.J."/>
            <person name="Templeton M."/>
            <person name="Yandava C."/>
            <person name="Yarden O."/>
            <person name="Zeng Q."/>
            <person name="Rollins J.A."/>
            <person name="Lebrun M.H."/>
            <person name="Dickman M."/>
        </authorList>
    </citation>
    <scope>NUCLEOTIDE SEQUENCE [LARGE SCALE GENOMIC DNA]</scope>
    <source>
        <strain evidence="2">ATCC 18683 / 1980 / Ss-1</strain>
    </source>
</reference>
<dbReference type="AlphaFoldDB" id="A7F4J0"/>
<sequence length="53" mass="5681">MLIDNTSQRKALADGLSAAIESVLADSAMSVSGSWREGKWVPAYSMVVPRKEA</sequence>
<proteinExistence type="predicted"/>